<sequence length="281" mass="29987">MTPSTAPQVKDPRRILLIAPSDATASTFLKDLTGTAPPPPSAEVGTLAGSSHPLSLKTTYYVADVQIWIDIINPDGINVWADMFCKKEAAEVLAAVGGYVVLLNRGKGRAGWNELERVLKEVDRVASVSEGDAGEVVRLGVLLDATAGEDDKGWAEGWEVVDGAATGKDESGEVVGVDRVREALEANEWSGGDGGVEGLEKELGLGFEGDLEGGFEIGEEDVEGMRRPIFGKDVEEEEESVEGLEALMLKMQAMRDLGAGMPEAERKKFAAKAVRDLMKTL</sequence>
<accession>A0A1B8GWA4</accession>
<dbReference type="Gene3D" id="3.40.50.11960">
    <property type="match status" value="1"/>
</dbReference>
<proteinExistence type="predicted"/>
<gene>
    <name evidence="2" type="ORF">VE01_01787</name>
</gene>
<dbReference type="GO" id="GO:0016192">
    <property type="term" value="P:vesicle-mediated transport"/>
    <property type="evidence" value="ECO:0007669"/>
    <property type="project" value="InterPro"/>
</dbReference>
<name>A0A1B8GWA4_9PEZI</name>
<dbReference type="Pfam" id="PF10199">
    <property type="entry name" value="Adaptin_binding"/>
    <property type="match status" value="1"/>
</dbReference>
<reference evidence="3" key="2">
    <citation type="journal article" date="2018" name="Nat. Commun.">
        <title>Extreme sensitivity to ultraviolet light in the fungal pathogen causing white-nose syndrome of bats.</title>
        <authorList>
            <person name="Palmer J.M."/>
            <person name="Drees K.P."/>
            <person name="Foster J.T."/>
            <person name="Lindner D.L."/>
        </authorList>
    </citation>
    <scope>NUCLEOTIDE SEQUENCE [LARGE SCALE GENOMIC DNA]</scope>
    <source>
        <strain evidence="3">UAMH 10579</strain>
    </source>
</reference>
<protein>
    <recommendedName>
        <fullName evidence="4">Increased recombination centers protein 6</fullName>
    </recommendedName>
</protein>
<dbReference type="InterPro" id="IPR034627">
    <property type="entry name" value="Irc6"/>
</dbReference>
<organism evidence="2 3">
    <name type="scientific">Pseudogymnoascus verrucosus</name>
    <dbReference type="NCBI Taxonomy" id="342668"/>
    <lineage>
        <taxon>Eukaryota</taxon>
        <taxon>Fungi</taxon>
        <taxon>Dikarya</taxon>
        <taxon>Ascomycota</taxon>
        <taxon>Pezizomycotina</taxon>
        <taxon>Leotiomycetes</taxon>
        <taxon>Thelebolales</taxon>
        <taxon>Thelebolaceae</taxon>
        <taxon>Pseudogymnoascus</taxon>
    </lineage>
</organism>
<reference evidence="2 3" key="1">
    <citation type="submission" date="2016-03" db="EMBL/GenBank/DDBJ databases">
        <title>Comparative genomics of Pseudogymnoascus destructans, the fungus causing white-nose syndrome of bats.</title>
        <authorList>
            <person name="Palmer J.M."/>
            <person name="Drees K.P."/>
            <person name="Foster J.T."/>
            <person name="Lindner D.L."/>
        </authorList>
    </citation>
    <scope>NUCLEOTIDE SEQUENCE [LARGE SCALE GENOMIC DNA]</scope>
    <source>
        <strain evidence="2 3">UAMH 10579</strain>
    </source>
</reference>
<dbReference type="GeneID" id="28835173"/>
<dbReference type="Proteomes" id="UP000091956">
    <property type="component" value="Unassembled WGS sequence"/>
</dbReference>
<feature type="region of interest" description="Disordered" evidence="1">
    <location>
        <begin position="29"/>
        <end position="49"/>
    </location>
</feature>
<evidence type="ECO:0008006" key="4">
    <source>
        <dbReference type="Google" id="ProtNLM"/>
    </source>
</evidence>
<evidence type="ECO:0000256" key="1">
    <source>
        <dbReference type="SAM" id="MobiDB-lite"/>
    </source>
</evidence>
<keyword evidence="3" id="KW-1185">Reference proteome</keyword>
<dbReference type="AlphaFoldDB" id="A0A1B8GWA4"/>
<evidence type="ECO:0000313" key="3">
    <source>
        <dbReference type="Proteomes" id="UP000091956"/>
    </source>
</evidence>
<dbReference type="STRING" id="342668.A0A1B8GWA4"/>
<dbReference type="RefSeq" id="XP_018133846.1">
    <property type="nucleotide sequence ID" value="XM_018271305.2"/>
</dbReference>
<dbReference type="PANTHER" id="PTHR28043">
    <property type="entry name" value="INCREASED RECOMBINATION CENTERS PROTEIN 6"/>
    <property type="match status" value="1"/>
</dbReference>
<dbReference type="OrthoDB" id="10261384at2759"/>
<dbReference type="GO" id="GO:0030674">
    <property type="term" value="F:protein-macromolecule adaptor activity"/>
    <property type="evidence" value="ECO:0007669"/>
    <property type="project" value="TreeGrafter"/>
</dbReference>
<dbReference type="EMBL" id="KV460210">
    <property type="protein sequence ID" value="OBU00114.1"/>
    <property type="molecule type" value="Genomic_DNA"/>
</dbReference>
<evidence type="ECO:0000313" key="2">
    <source>
        <dbReference type="EMBL" id="OBU00114.1"/>
    </source>
</evidence>
<dbReference type="PANTHER" id="PTHR28043:SF1">
    <property type="entry name" value="INCREASED RECOMBINATION CENTERS PROTEIN 6"/>
    <property type="match status" value="1"/>
</dbReference>